<protein>
    <submittedName>
        <fullName evidence="1">Uncharacterized protein</fullName>
    </submittedName>
</protein>
<gene>
    <name evidence="1" type="ORF">HHK36_007532</name>
</gene>
<dbReference type="EMBL" id="JABCRI010000004">
    <property type="protein sequence ID" value="KAF8408382.1"/>
    <property type="molecule type" value="Genomic_DNA"/>
</dbReference>
<comment type="caution">
    <text evidence="1">The sequence shown here is derived from an EMBL/GenBank/DDBJ whole genome shotgun (WGS) entry which is preliminary data.</text>
</comment>
<evidence type="ECO:0000313" key="2">
    <source>
        <dbReference type="Proteomes" id="UP000655225"/>
    </source>
</evidence>
<reference evidence="1 2" key="1">
    <citation type="submission" date="2020-04" db="EMBL/GenBank/DDBJ databases">
        <title>Plant Genome Project.</title>
        <authorList>
            <person name="Zhang R.-G."/>
        </authorList>
    </citation>
    <scope>NUCLEOTIDE SEQUENCE [LARGE SCALE GENOMIC DNA]</scope>
    <source>
        <strain evidence="1">YNK0</strain>
        <tissue evidence="1">Leaf</tissue>
    </source>
</reference>
<dbReference type="AlphaFoldDB" id="A0A834ZTP7"/>
<keyword evidence="2" id="KW-1185">Reference proteome</keyword>
<proteinExistence type="predicted"/>
<organism evidence="1 2">
    <name type="scientific">Tetracentron sinense</name>
    <name type="common">Spur-leaf</name>
    <dbReference type="NCBI Taxonomy" id="13715"/>
    <lineage>
        <taxon>Eukaryota</taxon>
        <taxon>Viridiplantae</taxon>
        <taxon>Streptophyta</taxon>
        <taxon>Embryophyta</taxon>
        <taxon>Tracheophyta</taxon>
        <taxon>Spermatophyta</taxon>
        <taxon>Magnoliopsida</taxon>
        <taxon>Trochodendrales</taxon>
        <taxon>Trochodendraceae</taxon>
        <taxon>Tetracentron</taxon>
    </lineage>
</organism>
<accession>A0A834ZTP7</accession>
<sequence>MDIRFGLFASITVYRTAAGRYERLITGQEASTVLILFKHLLFHRWLFESVIKVCIHVKQSLVFSAIGIGAYMYKRHFSWE</sequence>
<dbReference type="Proteomes" id="UP000655225">
    <property type="component" value="Unassembled WGS sequence"/>
</dbReference>
<name>A0A834ZTP7_TETSI</name>
<evidence type="ECO:0000313" key="1">
    <source>
        <dbReference type="EMBL" id="KAF8408382.1"/>
    </source>
</evidence>